<proteinExistence type="predicted"/>
<dbReference type="GO" id="GO:0016020">
    <property type="term" value="C:membrane"/>
    <property type="evidence" value="ECO:0007669"/>
    <property type="project" value="UniProtKB-SubCell"/>
</dbReference>
<evidence type="ECO:0000256" key="2">
    <source>
        <dbReference type="ARBA" id="ARBA00022692"/>
    </source>
</evidence>
<dbReference type="EMBL" id="KV460206">
    <property type="protein sequence ID" value="OBU01495.1"/>
    <property type="molecule type" value="Genomic_DNA"/>
</dbReference>
<dbReference type="GeneID" id="28833422"/>
<dbReference type="OrthoDB" id="3358017at2759"/>
<evidence type="ECO:0000313" key="7">
    <source>
        <dbReference type="Proteomes" id="UP000091956"/>
    </source>
</evidence>
<keyword evidence="7" id="KW-1185">Reference proteome</keyword>
<evidence type="ECO:0000313" key="6">
    <source>
        <dbReference type="EMBL" id="OBU01495.1"/>
    </source>
</evidence>
<dbReference type="PANTHER" id="PTHR31465">
    <property type="entry name" value="PROTEIN RTA1-RELATED"/>
    <property type="match status" value="1"/>
</dbReference>
<organism evidence="6 7">
    <name type="scientific">Pseudogymnoascus verrucosus</name>
    <dbReference type="NCBI Taxonomy" id="342668"/>
    <lineage>
        <taxon>Eukaryota</taxon>
        <taxon>Fungi</taxon>
        <taxon>Dikarya</taxon>
        <taxon>Ascomycota</taxon>
        <taxon>Pezizomycotina</taxon>
        <taxon>Leotiomycetes</taxon>
        <taxon>Thelebolales</taxon>
        <taxon>Thelebolaceae</taxon>
        <taxon>Pseudogymnoascus</taxon>
    </lineage>
</organism>
<evidence type="ECO:0000256" key="4">
    <source>
        <dbReference type="ARBA" id="ARBA00023136"/>
    </source>
</evidence>
<dbReference type="Proteomes" id="UP000091956">
    <property type="component" value="Unassembled WGS sequence"/>
</dbReference>
<feature type="transmembrane region" description="Helical" evidence="5">
    <location>
        <begin position="173"/>
        <end position="193"/>
    </location>
</feature>
<name>A0A2P2SXG4_9PEZI</name>
<evidence type="ECO:0000256" key="1">
    <source>
        <dbReference type="ARBA" id="ARBA00004141"/>
    </source>
</evidence>
<protein>
    <submittedName>
        <fullName evidence="6">Uncharacterized protein</fullName>
    </submittedName>
</protein>
<sequence>MSAKEASGEWTMTPYIMQSLLLLLAPALFAASIYMVLGRIIRLTDGESHSIIRARWLTKNFVAGDVLSFLTQSAGGGMLSKAKDENAVKLGNWVITGGLIIQIMFFGVFIIVAGIFNYRLHKVPTNRSLSANIPWQRYLLVLYAASGLIMIRSTFRVVEYIGGQDGVLLSKEIYLYIFDAALMFLTLAIFNIWHPSSIISKATMRLWSSSSQSQDVEQNASSSSNFQLRKVGEI</sequence>
<feature type="transmembrane region" description="Helical" evidence="5">
    <location>
        <begin position="138"/>
        <end position="158"/>
    </location>
</feature>
<dbReference type="RefSeq" id="XP_018135227.1">
    <property type="nucleotide sequence ID" value="XM_018269570.1"/>
</dbReference>
<dbReference type="STRING" id="342668.A0A2P2SXG4"/>
<dbReference type="AlphaFoldDB" id="A0A2P2SXG4"/>
<reference evidence="6 7" key="1">
    <citation type="submission" date="2016-03" db="EMBL/GenBank/DDBJ databases">
        <title>Comparative genomics of Pseudogymnoascus destructans, the fungus causing white-nose syndrome of bats.</title>
        <authorList>
            <person name="Palmer J.M."/>
            <person name="Drees K.P."/>
            <person name="Foster J.T."/>
            <person name="Lindner D.L."/>
        </authorList>
    </citation>
    <scope>NUCLEOTIDE SEQUENCE [LARGE SCALE GENOMIC DNA]</scope>
    <source>
        <strain evidence="6 7">UAMH 10579</strain>
    </source>
</reference>
<evidence type="ECO:0000256" key="3">
    <source>
        <dbReference type="ARBA" id="ARBA00022989"/>
    </source>
</evidence>
<dbReference type="PANTHER" id="PTHR31465:SF35">
    <property type="entry name" value="RTA1 DOMAIN PROTEIN-RELATED"/>
    <property type="match status" value="1"/>
</dbReference>
<evidence type="ECO:0000256" key="5">
    <source>
        <dbReference type="SAM" id="Phobius"/>
    </source>
</evidence>
<feature type="transmembrane region" description="Helical" evidence="5">
    <location>
        <begin position="99"/>
        <end position="118"/>
    </location>
</feature>
<keyword evidence="3 5" id="KW-1133">Transmembrane helix</keyword>
<keyword evidence="4 5" id="KW-0472">Membrane</keyword>
<reference evidence="7" key="2">
    <citation type="journal article" date="2018" name="Nat. Commun.">
        <title>Extreme sensitivity to ultraviolet light in the fungal pathogen causing white-nose syndrome of bats.</title>
        <authorList>
            <person name="Palmer J.M."/>
            <person name="Drees K.P."/>
            <person name="Foster J.T."/>
            <person name="Lindner D.L."/>
        </authorList>
    </citation>
    <scope>NUCLEOTIDE SEQUENCE [LARGE SCALE GENOMIC DNA]</scope>
    <source>
        <strain evidence="7">UAMH 10579</strain>
    </source>
</reference>
<gene>
    <name evidence="6" type="ORF">VE01_00036</name>
</gene>
<accession>A0A2P2SXG4</accession>
<keyword evidence="2 5" id="KW-0812">Transmembrane</keyword>
<feature type="transmembrane region" description="Helical" evidence="5">
    <location>
        <begin position="20"/>
        <end position="41"/>
    </location>
</feature>
<dbReference type="InterPro" id="IPR007568">
    <property type="entry name" value="RTA1"/>
</dbReference>
<dbReference type="Pfam" id="PF04479">
    <property type="entry name" value="RTA1"/>
    <property type="match status" value="1"/>
</dbReference>
<comment type="subcellular location">
    <subcellularLocation>
        <location evidence="1">Membrane</location>
        <topology evidence="1">Multi-pass membrane protein</topology>
    </subcellularLocation>
</comment>
<feature type="transmembrane region" description="Helical" evidence="5">
    <location>
        <begin position="61"/>
        <end position="79"/>
    </location>
</feature>